<dbReference type="InterPro" id="IPR006015">
    <property type="entry name" value="Universal_stress_UspA"/>
</dbReference>
<sequence length="140" mass="15280">MYKKILLATDGSENARRAAEKAAGFAKDLSSHVILVYIINNPPSQSRMVKANFDVHSLLEEDAKTRIKDTIDIFENNGLPYTLKVAIGDPAAEIIEIAEREKADMIVIGSRGLGTIKGVFLGSVSRKVTHNAKCPVMIVK</sequence>
<dbReference type="CDD" id="cd23659">
    <property type="entry name" value="USP_At3g01520-like"/>
    <property type="match status" value="1"/>
</dbReference>
<evidence type="ECO:0000256" key="1">
    <source>
        <dbReference type="ARBA" id="ARBA00008791"/>
    </source>
</evidence>
<dbReference type="Pfam" id="PF00582">
    <property type="entry name" value="Usp"/>
    <property type="match status" value="1"/>
</dbReference>
<dbReference type="PANTHER" id="PTHR46268">
    <property type="entry name" value="STRESS RESPONSE PROTEIN NHAX"/>
    <property type="match status" value="1"/>
</dbReference>
<dbReference type="Gene3D" id="3.40.50.620">
    <property type="entry name" value="HUPs"/>
    <property type="match status" value="1"/>
</dbReference>
<dbReference type="InterPro" id="IPR006016">
    <property type="entry name" value="UspA"/>
</dbReference>
<dbReference type="PANTHER" id="PTHR46268:SF25">
    <property type="entry name" value="USPA DOMAIN PROTEIN"/>
    <property type="match status" value="1"/>
</dbReference>
<evidence type="ECO:0000313" key="3">
    <source>
        <dbReference type="EMBL" id="WOF16640.1"/>
    </source>
</evidence>
<dbReference type="SUPFAM" id="SSF52402">
    <property type="entry name" value="Adenine nucleotide alpha hydrolases-like"/>
    <property type="match status" value="1"/>
</dbReference>
<proteinExistence type="inferred from homology"/>
<name>A0AA97FC06_9EURY</name>
<feature type="domain" description="UspA" evidence="2">
    <location>
        <begin position="1"/>
        <end position="140"/>
    </location>
</feature>
<dbReference type="InterPro" id="IPR014729">
    <property type="entry name" value="Rossmann-like_a/b/a_fold"/>
</dbReference>
<reference evidence="3 4" key="1">
    <citation type="submission" date="2019-09" db="EMBL/GenBank/DDBJ databases">
        <title>The complete genome of Methanoplanus sp. FWC-SCC4.</title>
        <authorList>
            <person name="Chen S.-C."/>
            <person name="Zhou Y.-Z."/>
            <person name="Lai M.-C."/>
        </authorList>
    </citation>
    <scope>NUCLEOTIDE SEQUENCE [LARGE SCALE GENOMIC DNA]</scope>
    <source>
        <strain evidence="3 4">FWC-SCC4</strain>
    </source>
</reference>
<comment type="similarity">
    <text evidence="1">Belongs to the universal stress protein A family.</text>
</comment>
<keyword evidence="4" id="KW-1185">Reference proteome</keyword>
<evidence type="ECO:0000313" key="4">
    <source>
        <dbReference type="Proteomes" id="UP001301797"/>
    </source>
</evidence>
<protein>
    <submittedName>
        <fullName evidence="3">Universal stress protein</fullName>
    </submittedName>
</protein>
<accession>A0AA97FC06</accession>
<gene>
    <name evidence="3" type="ORF">F1737_08030</name>
</gene>
<dbReference type="KEGG" id="mefw:F1737_08030"/>
<dbReference type="EMBL" id="CP043875">
    <property type="protein sequence ID" value="WOF16640.1"/>
    <property type="molecule type" value="Genomic_DNA"/>
</dbReference>
<evidence type="ECO:0000259" key="2">
    <source>
        <dbReference type="Pfam" id="PF00582"/>
    </source>
</evidence>
<dbReference type="RefSeq" id="WP_317136063.1">
    <property type="nucleotide sequence ID" value="NZ_CP043875.1"/>
</dbReference>
<organism evidence="3 4">
    <name type="scientific">Methanochimaera problematica</name>
    <dbReference type="NCBI Taxonomy" id="2609417"/>
    <lineage>
        <taxon>Archaea</taxon>
        <taxon>Methanobacteriati</taxon>
        <taxon>Methanobacteriota</taxon>
        <taxon>Stenosarchaea group</taxon>
        <taxon>Methanomicrobia</taxon>
        <taxon>Methanomicrobiales</taxon>
        <taxon>Methanomicrobiaceae</taxon>
        <taxon>Methanochimaera</taxon>
    </lineage>
</organism>
<dbReference type="GeneID" id="85230103"/>
<dbReference type="AlphaFoldDB" id="A0AA97FC06"/>
<dbReference type="PRINTS" id="PR01438">
    <property type="entry name" value="UNVRSLSTRESS"/>
</dbReference>
<dbReference type="Proteomes" id="UP001301797">
    <property type="component" value="Chromosome"/>
</dbReference>